<geneLocation type="plasmid" evidence="10">
    <name>unnamed25</name>
</geneLocation>
<evidence type="ECO:0000256" key="1">
    <source>
        <dbReference type="ARBA" id="ARBA00003932"/>
    </source>
</evidence>
<dbReference type="Proteomes" id="UP000005212">
    <property type="component" value="Plasmid unnamed25"/>
</dbReference>
<dbReference type="GO" id="GO:0009279">
    <property type="term" value="C:cell outer membrane"/>
    <property type="evidence" value="ECO:0007669"/>
    <property type="project" value="UniProtKB-SubCell"/>
</dbReference>
<evidence type="ECO:0000256" key="6">
    <source>
        <dbReference type="ARBA" id="ARBA00023237"/>
    </source>
</evidence>
<reference evidence="10" key="2">
    <citation type="submission" date="2012-03" db="EMBL/GenBank/DDBJ databases">
        <title>Complete genome sequence of Borrelia crocidurae.</title>
        <authorList>
            <person name="Elbir H."/>
            <person name="Gimenez G."/>
            <person name="Robert C."/>
            <person name="Raoult D."/>
            <person name="Drancourt M."/>
        </authorList>
    </citation>
    <scope>NUCLEOTIDE SEQUENCE [LARGE SCALE GENOMIC DNA]</scope>
    <source>
        <strain evidence="10">Achema</strain>
        <plasmid evidence="10">unnamed25</plasmid>
    </source>
</reference>
<evidence type="ECO:0000313" key="9">
    <source>
        <dbReference type="EMBL" id="AFI32050.1"/>
    </source>
</evidence>
<dbReference type="AlphaFoldDB" id="I0FEZ4"/>
<dbReference type="InterPro" id="IPR000680">
    <property type="entry name" value="Borrelia_lipo"/>
</dbReference>
<evidence type="ECO:0000256" key="5">
    <source>
        <dbReference type="ARBA" id="ARBA00023139"/>
    </source>
</evidence>
<keyword evidence="9" id="KW-0614">Plasmid</keyword>
<dbReference type="EMBL" id="CP003451">
    <property type="protein sequence ID" value="AFI32050.1"/>
    <property type="molecule type" value="Genomic_DNA"/>
</dbReference>
<keyword evidence="3" id="KW-0732">Signal</keyword>
<evidence type="ECO:0000256" key="7">
    <source>
        <dbReference type="ARBA" id="ARBA00023288"/>
    </source>
</evidence>
<name>I0FEZ4_BORCA</name>
<dbReference type="PATRIC" id="fig|1155096.3.peg.1288"/>
<comment type="subcellular location">
    <subcellularLocation>
        <location evidence="2 8">Cell outer membrane</location>
        <topology evidence="2 8">Lipid-anchor</topology>
    </subcellularLocation>
</comment>
<organism evidence="9 10">
    <name type="scientific">Borrelia crocidurae (strain Achema)</name>
    <dbReference type="NCBI Taxonomy" id="1155096"/>
    <lineage>
        <taxon>Bacteria</taxon>
        <taxon>Pseudomonadati</taxon>
        <taxon>Spirochaetota</taxon>
        <taxon>Spirochaetia</taxon>
        <taxon>Spirochaetales</taxon>
        <taxon>Borreliaceae</taxon>
        <taxon>Borrelia</taxon>
    </lineage>
</organism>
<sequence>MGKGLQVTKDKLNGLAKEITSAPYVDTNGVEVVINSASEVIAKLVTSVNKLAGGVGNTDIGDNAAGAAVAADKASVETVIEGVKSIIETATGSGVKIEAGTAGNEVAAGANTAPAVLSGTAAAANSGAKLAEEVAKADPWAMIDKIKNAKTKTGNLDANVNNDAGELVTGGNVANGAKAATNADLVAAVALKAMTKSGKFSADNNDTGIVKAAAASAVNKVLGILNLIVRKTVSINLNKIREAVKGIQYSETVGTNATEASTTQTPATK</sequence>
<accession>I0FEZ4</accession>
<keyword evidence="4 8" id="KW-0472">Membrane</keyword>
<proteinExistence type="predicted"/>
<gene>
    <name evidence="9" type="ordered locus">Q7M_1294</name>
</gene>
<evidence type="ECO:0000256" key="4">
    <source>
        <dbReference type="ARBA" id="ARBA00023136"/>
    </source>
</evidence>
<evidence type="ECO:0000313" key="10">
    <source>
        <dbReference type="Proteomes" id="UP000005212"/>
    </source>
</evidence>
<dbReference type="SUPFAM" id="SSF74748">
    <property type="entry name" value="Variable surface antigen VlsE"/>
    <property type="match status" value="1"/>
</dbReference>
<evidence type="ECO:0000256" key="2">
    <source>
        <dbReference type="ARBA" id="ARBA00004459"/>
    </source>
</evidence>
<keyword evidence="5 8" id="KW-0564">Palmitate</keyword>
<evidence type="ECO:0000256" key="3">
    <source>
        <dbReference type="ARBA" id="ARBA00022729"/>
    </source>
</evidence>
<dbReference type="HOGENOM" id="CLU_054711_0_1_12"/>
<reference evidence="9 10" key="1">
    <citation type="journal article" date="2012" name="J. Bacteriol.">
        <title>Complete Genome Sequence of Borrelia crocidurae.</title>
        <authorList>
            <person name="Elbir H."/>
            <person name="Gimenez G."/>
            <person name="Robert C."/>
            <person name="Bergstrom S."/>
            <person name="Cutler S."/>
            <person name="Raoult D."/>
            <person name="Drancourt M."/>
        </authorList>
    </citation>
    <scope>NUCLEOTIDE SEQUENCE [LARGE SCALE GENOMIC DNA]</scope>
    <source>
        <strain evidence="9 10">Achema</strain>
        <plasmid evidence="10">unnamed25</plasmid>
    </source>
</reference>
<comment type="function">
    <text evidence="1 8">The Vlp and Vsp proteins are antigenically distinct proteins, only one vlp or vsp gene is transcriptionally active at any one time. Switching between these genes is a mechanism of host immune response evasion.</text>
</comment>
<dbReference type="Pfam" id="PF00921">
    <property type="entry name" value="Lipoprotein_2"/>
    <property type="match status" value="1"/>
</dbReference>
<protein>
    <recommendedName>
        <fullName evidence="8">Variable large protein</fullName>
    </recommendedName>
</protein>
<evidence type="ECO:0000256" key="8">
    <source>
        <dbReference type="RuleBase" id="RU363105"/>
    </source>
</evidence>
<dbReference type="KEGG" id="bcw:Q7M_1294"/>
<keyword evidence="6 8" id="KW-0998">Cell outer membrane</keyword>
<keyword evidence="7 8" id="KW-0449">Lipoprotein</keyword>